<name>A0A1M5XU96_9GAMM</name>
<dbReference type="PIRSF" id="PIRSF004690">
    <property type="entry name" value="DmsD"/>
    <property type="match status" value="1"/>
</dbReference>
<evidence type="ECO:0000313" key="2">
    <source>
        <dbReference type="EMBL" id="SHI03309.1"/>
    </source>
</evidence>
<dbReference type="Proteomes" id="UP000184268">
    <property type="component" value="Unassembled WGS sequence"/>
</dbReference>
<dbReference type="STRING" id="299255.SAMN02745129_3700"/>
<evidence type="ECO:0000256" key="1">
    <source>
        <dbReference type="ARBA" id="ARBA00023186"/>
    </source>
</evidence>
<accession>A0A1M5XU96</accession>
<dbReference type="SUPFAM" id="SSF89155">
    <property type="entry name" value="TorD-like"/>
    <property type="match status" value="1"/>
</dbReference>
<reference evidence="2 3" key="1">
    <citation type="submission" date="2016-11" db="EMBL/GenBank/DDBJ databases">
        <authorList>
            <person name="Jaros S."/>
            <person name="Januszkiewicz K."/>
            <person name="Wedrychowicz H."/>
        </authorList>
    </citation>
    <scope>NUCLEOTIDE SEQUENCE [LARGE SCALE GENOMIC DNA]</scope>
    <source>
        <strain evidence="2 3">DSM 16917</strain>
    </source>
</reference>
<dbReference type="InterPro" id="IPR020945">
    <property type="entry name" value="DMSO/NO3_reduct_chaperone"/>
</dbReference>
<dbReference type="InterPro" id="IPR026269">
    <property type="entry name" value="DmsD-type"/>
</dbReference>
<sequence>MQIAPMRAELSAALEILASLFYRRPDADQLAALAEPLSQWPELGSQGPDQARALATALSATEFEAISRDHYDLFEAPKGRKAYPWGSVYTHKDNLLFADSCRAYQAFLREQGMQFELTANEPVDHIGLMLGALAHLVAQQQDDAAQTLLGEHLLPWAGRLFECVQEGASTAYYRALTTLTESLLLTLRDSWAVPVRIIPLYK</sequence>
<dbReference type="InterPro" id="IPR050289">
    <property type="entry name" value="TorD/DmsD_chaperones"/>
</dbReference>
<dbReference type="PANTHER" id="PTHR34227">
    <property type="entry name" value="CHAPERONE PROTEIN YCDY"/>
    <property type="match status" value="1"/>
</dbReference>
<proteinExistence type="predicted"/>
<dbReference type="Pfam" id="PF02613">
    <property type="entry name" value="Nitrate_red_del"/>
    <property type="match status" value="1"/>
</dbReference>
<evidence type="ECO:0000313" key="3">
    <source>
        <dbReference type="Proteomes" id="UP000184268"/>
    </source>
</evidence>
<dbReference type="OrthoDB" id="3174863at2"/>
<dbReference type="Gene3D" id="1.10.3480.10">
    <property type="entry name" value="TorD-like"/>
    <property type="match status" value="1"/>
</dbReference>
<dbReference type="EMBL" id="FQXG01000006">
    <property type="protein sequence ID" value="SHI03309.1"/>
    <property type="molecule type" value="Genomic_DNA"/>
</dbReference>
<dbReference type="PANTHER" id="PTHR34227:SF13">
    <property type="entry name" value="TAT PROOFREADING CHAPERONE DMSD-RELATED"/>
    <property type="match status" value="1"/>
</dbReference>
<organism evidence="2 3">
    <name type="scientific">Ferrimonas marina</name>
    <dbReference type="NCBI Taxonomy" id="299255"/>
    <lineage>
        <taxon>Bacteria</taxon>
        <taxon>Pseudomonadati</taxon>
        <taxon>Pseudomonadota</taxon>
        <taxon>Gammaproteobacteria</taxon>
        <taxon>Alteromonadales</taxon>
        <taxon>Ferrimonadaceae</taxon>
        <taxon>Ferrimonas</taxon>
    </lineage>
</organism>
<dbReference type="InterPro" id="IPR036411">
    <property type="entry name" value="TorD-like_sf"/>
</dbReference>
<dbReference type="RefSeq" id="WP_067659474.1">
    <property type="nucleotide sequence ID" value="NZ_FQXG01000006.1"/>
</dbReference>
<keyword evidence="1" id="KW-0143">Chaperone</keyword>
<keyword evidence="3" id="KW-1185">Reference proteome</keyword>
<gene>
    <name evidence="2" type="ORF">SAMN02745129_3700</name>
</gene>
<dbReference type="AlphaFoldDB" id="A0A1M5XU96"/>
<protein>
    <submittedName>
        <fullName evidence="2">Chaperone TorD involved in molybdoenzyme TorA maturation</fullName>
    </submittedName>
</protein>